<dbReference type="GO" id="GO:0051087">
    <property type="term" value="F:protein-folding chaperone binding"/>
    <property type="evidence" value="ECO:0007669"/>
    <property type="project" value="TreeGrafter"/>
</dbReference>
<dbReference type="STRING" id="112090.W4GE53"/>
<dbReference type="PANTHER" id="PTHR43948">
    <property type="entry name" value="DNAJ HOMOLOG SUBFAMILY B"/>
    <property type="match status" value="1"/>
</dbReference>
<reference evidence="3" key="1">
    <citation type="submission" date="2013-12" db="EMBL/GenBank/DDBJ databases">
        <title>The Genome Sequence of Aphanomyces astaci APO3.</title>
        <authorList>
            <consortium name="The Broad Institute Genomics Platform"/>
            <person name="Russ C."/>
            <person name="Tyler B."/>
            <person name="van West P."/>
            <person name="Dieguez-Uribeondo J."/>
            <person name="Young S.K."/>
            <person name="Zeng Q."/>
            <person name="Gargeya S."/>
            <person name="Fitzgerald M."/>
            <person name="Abouelleil A."/>
            <person name="Alvarado L."/>
            <person name="Chapman S.B."/>
            <person name="Gainer-Dewar J."/>
            <person name="Goldberg J."/>
            <person name="Griggs A."/>
            <person name="Gujja S."/>
            <person name="Hansen M."/>
            <person name="Howarth C."/>
            <person name="Imamovic A."/>
            <person name="Ireland A."/>
            <person name="Larimer J."/>
            <person name="McCowan C."/>
            <person name="Murphy C."/>
            <person name="Pearson M."/>
            <person name="Poon T.W."/>
            <person name="Priest M."/>
            <person name="Roberts A."/>
            <person name="Saif S."/>
            <person name="Shea T."/>
            <person name="Sykes S."/>
            <person name="Wortman J."/>
            <person name="Nusbaum C."/>
            <person name="Birren B."/>
        </authorList>
    </citation>
    <scope>NUCLEOTIDE SEQUENCE [LARGE SCALE GENOMIC DNA]</scope>
    <source>
        <strain evidence="3">APO3</strain>
    </source>
</reference>
<dbReference type="Gene3D" id="1.10.287.110">
    <property type="entry name" value="DnaJ domain"/>
    <property type="match status" value="1"/>
</dbReference>
<dbReference type="SMART" id="SM00271">
    <property type="entry name" value="DnaJ"/>
    <property type="match status" value="1"/>
</dbReference>
<sequence length="201" mass="22378">MSGGNGESTKLDYYKLLNVESHASMEDIKQAYRKLALLHHPDRKLGQTTDEASNSSYFQDVNEAYDVLGDVDARTAYDLKYYGMSTFASTLNPTITGVVKDDGYKRLTSDDVNRLLANAKAMERMTTADYHLQRSSVAPSAIGRRTIDFTERKAFRGRHTPLPSKNATMAWLAVPAVMLVVWGVGLNSMWSSSTKARRNAN</sequence>
<dbReference type="InterPro" id="IPR001623">
    <property type="entry name" value="DnaJ_domain"/>
</dbReference>
<dbReference type="SUPFAM" id="SSF46565">
    <property type="entry name" value="Chaperone J-domain"/>
    <property type="match status" value="1"/>
</dbReference>
<feature type="transmembrane region" description="Helical" evidence="1">
    <location>
        <begin position="169"/>
        <end position="190"/>
    </location>
</feature>
<dbReference type="GeneID" id="20810695"/>
<dbReference type="OrthoDB" id="10250354at2759"/>
<dbReference type="Pfam" id="PF00226">
    <property type="entry name" value="DnaJ"/>
    <property type="match status" value="1"/>
</dbReference>
<feature type="domain" description="J" evidence="2">
    <location>
        <begin position="12"/>
        <end position="81"/>
    </location>
</feature>
<proteinExistence type="predicted"/>
<dbReference type="InterPro" id="IPR018253">
    <property type="entry name" value="DnaJ_domain_CS"/>
</dbReference>
<dbReference type="PROSITE" id="PS00636">
    <property type="entry name" value="DNAJ_1"/>
    <property type="match status" value="1"/>
</dbReference>
<protein>
    <recommendedName>
        <fullName evidence="2">J domain-containing protein</fullName>
    </recommendedName>
</protein>
<dbReference type="GO" id="GO:0005634">
    <property type="term" value="C:nucleus"/>
    <property type="evidence" value="ECO:0007669"/>
    <property type="project" value="TreeGrafter"/>
</dbReference>
<organism evidence="3">
    <name type="scientific">Aphanomyces astaci</name>
    <name type="common">Crayfish plague agent</name>
    <dbReference type="NCBI Taxonomy" id="112090"/>
    <lineage>
        <taxon>Eukaryota</taxon>
        <taxon>Sar</taxon>
        <taxon>Stramenopiles</taxon>
        <taxon>Oomycota</taxon>
        <taxon>Saprolegniomycetes</taxon>
        <taxon>Saprolegniales</taxon>
        <taxon>Verrucalvaceae</taxon>
        <taxon>Aphanomyces</taxon>
    </lineage>
</organism>
<keyword evidence="1" id="KW-0472">Membrane</keyword>
<dbReference type="GO" id="GO:0005737">
    <property type="term" value="C:cytoplasm"/>
    <property type="evidence" value="ECO:0007669"/>
    <property type="project" value="TreeGrafter"/>
</dbReference>
<keyword evidence="1" id="KW-1133">Transmembrane helix</keyword>
<dbReference type="InterPro" id="IPR036869">
    <property type="entry name" value="J_dom_sf"/>
</dbReference>
<dbReference type="EMBL" id="KI913133">
    <property type="protein sequence ID" value="ETV77238.1"/>
    <property type="molecule type" value="Genomic_DNA"/>
</dbReference>
<accession>W4GE53</accession>
<dbReference type="VEuPathDB" id="FungiDB:H257_08699"/>
<dbReference type="RefSeq" id="XP_009833025.1">
    <property type="nucleotide sequence ID" value="XM_009834723.1"/>
</dbReference>
<dbReference type="AlphaFoldDB" id="W4GE53"/>
<dbReference type="PRINTS" id="PR00625">
    <property type="entry name" value="JDOMAIN"/>
</dbReference>
<evidence type="ECO:0000313" key="3">
    <source>
        <dbReference type="EMBL" id="ETV77238.1"/>
    </source>
</evidence>
<gene>
    <name evidence="3" type="ORF">H257_08699</name>
</gene>
<evidence type="ECO:0000259" key="2">
    <source>
        <dbReference type="PROSITE" id="PS50076"/>
    </source>
</evidence>
<dbReference type="PROSITE" id="PS50076">
    <property type="entry name" value="DNAJ_2"/>
    <property type="match status" value="1"/>
</dbReference>
<dbReference type="CDD" id="cd06257">
    <property type="entry name" value="DnaJ"/>
    <property type="match status" value="1"/>
</dbReference>
<keyword evidence="1" id="KW-0812">Transmembrane</keyword>
<dbReference type="GO" id="GO:0051082">
    <property type="term" value="F:unfolded protein binding"/>
    <property type="evidence" value="ECO:0007669"/>
    <property type="project" value="TreeGrafter"/>
</dbReference>
<dbReference type="PANTHER" id="PTHR43948:SF10">
    <property type="entry name" value="MRJ, ISOFORM E"/>
    <property type="match status" value="1"/>
</dbReference>
<name>W4GE53_APHAT</name>
<evidence type="ECO:0000256" key="1">
    <source>
        <dbReference type="SAM" id="Phobius"/>
    </source>
</evidence>
<dbReference type="GO" id="GO:0044183">
    <property type="term" value="F:protein folding chaperone"/>
    <property type="evidence" value="ECO:0007669"/>
    <property type="project" value="TreeGrafter"/>
</dbReference>